<organism evidence="2 3">
    <name type="scientific">Halobacillus mangrovi</name>
    <dbReference type="NCBI Taxonomy" id="402384"/>
    <lineage>
        <taxon>Bacteria</taxon>
        <taxon>Bacillati</taxon>
        <taxon>Bacillota</taxon>
        <taxon>Bacilli</taxon>
        <taxon>Bacillales</taxon>
        <taxon>Bacillaceae</taxon>
        <taxon>Halobacillus</taxon>
    </lineage>
</organism>
<feature type="compositionally biased region" description="Polar residues" evidence="1">
    <location>
        <begin position="83"/>
        <end position="92"/>
    </location>
</feature>
<feature type="compositionally biased region" description="Basic and acidic residues" evidence="1">
    <location>
        <begin position="23"/>
        <end position="39"/>
    </location>
</feature>
<feature type="region of interest" description="Disordered" evidence="1">
    <location>
        <begin position="313"/>
        <end position="373"/>
    </location>
</feature>
<feature type="compositionally biased region" description="Basic residues" evidence="1">
    <location>
        <begin position="13"/>
        <end position="22"/>
    </location>
</feature>
<dbReference type="Proteomes" id="UP000192527">
    <property type="component" value="Chromosome"/>
</dbReference>
<feature type="compositionally biased region" description="Acidic residues" evidence="1">
    <location>
        <begin position="348"/>
        <end position="359"/>
    </location>
</feature>
<keyword evidence="3" id="KW-1185">Reference proteome</keyword>
<dbReference type="KEGG" id="hmn:HM131_18210"/>
<evidence type="ECO:0000256" key="1">
    <source>
        <dbReference type="SAM" id="MobiDB-lite"/>
    </source>
</evidence>
<accession>A0A1W5ZZG5</accession>
<reference evidence="2 3" key="1">
    <citation type="submission" date="2017-04" db="EMBL/GenBank/DDBJ databases">
        <title>The whole genome sequencing and assembly of Halobacillus mangrovi strain.</title>
        <authorList>
            <person name="Lee S.-J."/>
            <person name="Park M.-K."/>
            <person name="Kim J.-Y."/>
            <person name="Lee Y.-J."/>
            <person name="Yi H."/>
            <person name="Bahn Y.-S."/>
            <person name="Kim J.F."/>
            <person name="Lee D.-W."/>
        </authorList>
    </citation>
    <scope>NUCLEOTIDE SEQUENCE [LARGE SCALE GENOMIC DNA]</scope>
    <source>
        <strain evidence="2 3">KTB 131</strain>
    </source>
</reference>
<proteinExistence type="predicted"/>
<protein>
    <submittedName>
        <fullName evidence="2">Uncharacterized protein</fullName>
    </submittedName>
</protein>
<evidence type="ECO:0000313" key="3">
    <source>
        <dbReference type="Proteomes" id="UP000192527"/>
    </source>
</evidence>
<dbReference type="STRING" id="402384.HM131_18210"/>
<sequence>MKSEKNTFIQKHWNNRHRSKRARPSESNRYKNDLAEYHHSTHPKKQMNNKKVSKKNNIYTPLRNGDINSHPVITPPPEVYDQEISNQHSSTGSKRDKKKKDSKKRADSNEFRKRKSSKRKENTSSPKSNSSDNYQEDKFKFDEDKFFDERNNLSDNGQKGSLLKEFLSMLDESSSEASMYNEIVPIKKWSSSDEDEAASSNLINWIQEEDLFEDEEIYTQDDAYDGEGDFLILSDILTSIESSSSQYDGFKNHYISQKEMDLAESIVEESVDRLEVKEDVHEKDFSHQEEDAIYSDISTMLNESSSFEIDELEDAYEEQHESSSFQIDKLEDASIEQSESSPFKFEGLEDSSIELDESSSEPYESSSLDEEEIDPMDYLEESRPLSEKFSDILHEKMCSSSNEVLAELKDIVDAKAPLDKKEKEQEEDPLLVKLPVLLSRLNVDIDIMESVKLIEGIQEVTKIEWNLQSLKVQVLSKSSTAFLSGVLLADIEYVSDTSERTFHSLKCPVYWDRIVGIKWLKEPIHSHKSQKEYAFKDEQEESVHYEHHQSFAKPIEEQLQSIHFVWHNELDVHCNSQEFLVQGNVQLCIDLLQEQYIHCYS</sequence>
<feature type="compositionally biased region" description="Basic residues" evidence="1">
    <location>
        <begin position="40"/>
        <end position="54"/>
    </location>
</feature>
<feature type="compositionally biased region" description="Polar residues" evidence="1">
    <location>
        <begin position="123"/>
        <end position="133"/>
    </location>
</feature>
<gene>
    <name evidence="2" type="ORF">HM131_18210</name>
</gene>
<feature type="region of interest" description="Disordered" evidence="1">
    <location>
        <begin position="1"/>
        <end position="137"/>
    </location>
</feature>
<name>A0A1W5ZZG5_9BACI</name>
<dbReference type="EMBL" id="CP020772">
    <property type="protein sequence ID" value="ARI78654.1"/>
    <property type="molecule type" value="Genomic_DNA"/>
</dbReference>
<evidence type="ECO:0000313" key="2">
    <source>
        <dbReference type="EMBL" id="ARI78654.1"/>
    </source>
</evidence>
<dbReference type="AlphaFoldDB" id="A0A1W5ZZG5"/>